<keyword evidence="1 7" id="KW-0479">Metal-binding</keyword>
<dbReference type="GO" id="GO:0007186">
    <property type="term" value="P:G protein-coupled receptor signaling pathway"/>
    <property type="evidence" value="ECO:0007669"/>
    <property type="project" value="InterPro"/>
</dbReference>
<dbReference type="GO" id="GO:0046872">
    <property type="term" value="F:metal ion binding"/>
    <property type="evidence" value="ECO:0007669"/>
    <property type="project" value="UniProtKB-KW"/>
</dbReference>
<evidence type="ECO:0000256" key="5">
    <source>
        <dbReference type="ARBA" id="ARBA00023224"/>
    </source>
</evidence>
<dbReference type="InterPro" id="IPR001019">
    <property type="entry name" value="Gprotein_alpha_su"/>
</dbReference>
<accession>A0A0J0XDV0</accession>
<dbReference type="EMBL" id="KQ087264">
    <property type="protein sequence ID" value="KLT39280.1"/>
    <property type="molecule type" value="Genomic_DNA"/>
</dbReference>
<dbReference type="SMART" id="SM00275">
    <property type="entry name" value="G_alpha"/>
    <property type="match status" value="1"/>
</dbReference>
<feature type="binding site" evidence="6">
    <location>
        <position position="332"/>
    </location>
    <ligand>
        <name>GTP</name>
        <dbReference type="ChEBI" id="CHEBI:37565"/>
    </ligand>
</feature>
<dbReference type="Gene3D" id="1.10.400.10">
    <property type="entry name" value="GI Alpha 1, domain 2-like"/>
    <property type="match status" value="1"/>
</dbReference>
<organism evidence="8 9">
    <name type="scientific">Cutaneotrichosporon oleaginosum</name>
    <dbReference type="NCBI Taxonomy" id="879819"/>
    <lineage>
        <taxon>Eukaryota</taxon>
        <taxon>Fungi</taxon>
        <taxon>Dikarya</taxon>
        <taxon>Basidiomycota</taxon>
        <taxon>Agaricomycotina</taxon>
        <taxon>Tremellomycetes</taxon>
        <taxon>Trichosporonales</taxon>
        <taxon>Trichosporonaceae</taxon>
        <taxon>Cutaneotrichosporon</taxon>
    </lineage>
</organism>
<dbReference type="PRINTS" id="PR01241">
    <property type="entry name" value="GPROTEINAFNG"/>
</dbReference>
<dbReference type="Gene3D" id="3.40.50.300">
    <property type="entry name" value="P-loop containing nucleotide triphosphate hydrolases"/>
    <property type="match status" value="1"/>
</dbReference>
<keyword evidence="3 7" id="KW-0460">Magnesium</keyword>
<dbReference type="GO" id="GO:0003924">
    <property type="term" value="F:GTPase activity"/>
    <property type="evidence" value="ECO:0007669"/>
    <property type="project" value="InterPro"/>
</dbReference>
<dbReference type="Proteomes" id="UP000053611">
    <property type="component" value="Unassembled WGS sequence"/>
</dbReference>
<dbReference type="GO" id="GO:0031683">
    <property type="term" value="F:G-protein beta/gamma-subunit complex binding"/>
    <property type="evidence" value="ECO:0007669"/>
    <property type="project" value="InterPro"/>
</dbReference>
<protein>
    <submittedName>
        <fullName evidence="8">Guanine nucleotide binding protein, alpha subunit</fullName>
    </submittedName>
</protein>
<dbReference type="SUPFAM" id="SSF47895">
    <property type="entry name" value="Transducin (alpha subunit), insertion domain"/>
    <property type="match status" value="1"/>
</dbReference>
<sequence>MGACVSKTKSATEDAPGATISREIDKQLREEEKRLQGEVKLLLLGSGASGKSTVLKQMRYIHAKPFSPDEIEDYRKIVFSNIVDGMRSIIDTMDEEGMQVAQENRPFISLVDNEYPINSGEPFPLHYLHGLTRLWNDPEVQNCYALAYEFALQENMPYFYSDLDRLFERDYKPSNEDILRVRSKTTGISETRFEISNLTFRLFDVGGQRSERRKWASCFENVTSIIFLAALSDYNSCLIEDRDSNGMQEALVLWESIVNSQWFIKSSMILFLNKADLLIDKIKDPKQQVAMWFPDFTGKPGSFNDAVEYFKKKFRSLNHNINKEIYVHVTTATDQQQLKVVMAAVTDTIVRNSLRDMAIL</sequence>
<dbReference type="AlphaFoldDB" id="A0A0J0XDV0"/>
<evidence type="ECO:0000313" key="9">
    <source>
        <dbReference type="Proteomes" id="UP000053611"/>
    </source>
</evidence>
<evidence type="ECO:0000313" key="8">
    <source>
        <dbReference type="EMBL" id="KLT39280.1"/>
    </source>
</evidence>
<dbReference type="GO" id="GO:0000750">
    <property type="term" value="P:pheromone-dependent signal transduction involved in conjugation with cellular fusion"/>
    <property type="evidence" value="ECO:0007669"/>
    <property type="project" value="TreeGrafter"/>
</dbReference>
<dbReference type="CDD" id="cd00066">
    <property type="entry name" value="G-alpha"/>
    <property type="match status" value="1"/>
</dbReference>
<dbReference type="GO" id="GO:0001664">
    <property type="term" value="F:G protein-coupled receptor binding"/>
    <property type="evidence" value="ECO:0007669"/>
    <property type="project" value="InterPro"/>
</dbReference>
<feature type="binding site" evidence="6">
    <location>
        <begin position="273"/>
        <end position="276"/>
    </location>
    <ligand>
        <name>GTP</name>
        <dbReference type="ChEBI" id="CHEBI:37565"/>
    </ligand>
</feature>
<keyword evidence="4 6" id="KW-0342">GTP-binding</keyword>
<dbReference type="InterPro" id="IPR011025">
    <property type="entry name" value="GproteinA_insert"/>
</dbReference>
<dbReference type="PANTHER" id="PTHR10218">
    <property type="entry name" value="GTP-BINDING PROTEIN ALPHA SUBUNIT"/>
    <property type="match status" value="1"/>
</dbReference>
<evidence type="ECO:0000256" key="3">
    <source>
        <dbReference type="ARBA" id="ARBA00022842"/>
    </source>
</evidence>
<dbReference type="GO" id="GO:0005834">
    <property type="term" value="C:heterotrimeric G-protein complex"/>
    <property type="evidence" value="ECO:0007669"/>
    <property type="project" value="InterPro"/>
</dbReference>
<dbReference type="InterPro" id="IPR027417">
    <property type="entry name" value="P-loop_NTPase"/>
</dbReference>
<proteinExistence type="predicted"/>
<dbReference type="PRINTS" id="PR00318">
    <property type="entry name" value="GPROTEINA"/>
</dbReference>
<evidence type="ECO:0000256" key="2">
    <source>
        <dbReference type="ARBA" id="ARBA00022741"/>
    </source>
</evidence>
<dbReference type="STRING" id="879819.A0A0J0XDV0"/>
<feature type="binding site" evidence="6">
    <location>
        <begin position="204"/>
        <end position="208"/>
    </location>
    <ligand>
        <name>GTP</name>
        <dbReference type="ChEBI" id="CHEBI:37565"/>
    </ligand>
</feature>
<dbReference type="GeneID" id="28986451"/>
<feature type="binding site" evidence="6">
    <location>
        <begin position="179"/>
        <end position="185"/>
    </location>
    <ligand>
        <name>GTP</name>
        <dbReference type="ChEBI" id="CHEBI:37565"/>
    </ligand>
</feature>
<keyword evidence="5" id="KW-0807">Transducer</keyword>
<dbReference type="GO" id="GO:0005525">
    <property type="term" value="F:GTP binding"/>
    <property type="evidence" value="ECO:0007669"/>
    <property type="project" value="UniProtKB-KW"/>
</dbReference>
<evidence type="ECO:0000256" key="1">
    <source>
        <dbReference type="ARBA" id="ARBA00022723"/>
    </source>
</evidence>
<dbReference type="GO" id="GO:0005737">
    <property type="term" value="C:cytoplasm"/>
    <property type="evidence" value="ECO:0007669"/>
    <property type="project" value="TreeGrafter"/>
</dbReference>
<dbReference type="Pfam" id="PF00503">
    <property type="entry name" value="G-alpha"/>
    <property type="match status" value="1"/>
</dbReference>
<dbReference type="RefSeq" id="XP_018275771.1">
    <property type="nucleotide sequence ID" value="XM_018425848.1"/>
</dbReference>
<keyword evidence="9" id="KW-1185">Reference proteome</keyword>
<feature type="binding site" evidence="7">
    <location>
        <position position="52"/>
    </location>
    <ligand>
        <name>Mg(2+)</name>
        <dbReference type="ChEBI" id="CHEBI:18420"/>
    </ligand>
</feature>
<evidence type="ECO:0000256" key="6">
    <source>
        <dbReference type="PIRSR" id="PIRSR601019-1"/>
    </source>
</evidence>
<dbReference type="PANTHER" id="PTHR10218:SF242">
    <property type="entry name" value="GUANINE NUCLEOTIDE-BINDING PROTEIN ALPHA-1 SUBUNIT"/>
    <property type="match status" value="1"/>
</dbReference>
<evidence type="ECO:0000256" key="7">
    <source>
        <dbReference type="PIRSR" id="PIRSR601019-2"/>
    </source>
</evidence>
<reference evidence="8 9" key="1">
    <citation type="submission" date="2015-03" db="EMBL/GenBank/DDBJ databases">
        <title>Genomics and transcriptomics of the oil-accumulating basidiomycete yeast T. oleaginosus allow insights into substrate utilization and the diverse evolutionary trajectories of mating systems in fungi.</title>
        <authorList>
            <consortium name="DOE Joint Genome Institute"/>
            <person name="Kourist R."/>
            <person name="Kracht O."/>
            <person name="Bracharz F."/>
            <person name="Lipzen A."/>
            <person name="Nolan M."/>
            <person name="Ohm R."/>
            <person name="Grigoriev I."/>
            <person name="Sun S."/>
            <person name="Heitman J."/>
            <person name="Bruck T."/>
            <person name="Nowrousian M."/>
        </authorList>
    </citation>
    <scope>NUCLEOTIDE SEQUENCE [LARGE SCALE GENOMIC DNA]</scope>
    <source>
        <strain evidence="8 9">IBC0246</strain>
    </source>
</reference>
<gene>
    <name evidence="8" type="ORF">CC85DRAFT_309504</name>
</gene>
<dbReference type="FunFam" id="3.40.50.300:FF:000563">
    <property type="entry name" value="Guanine nucleotide-binding protein alpha subunit"/>
    <property type="match status" value="1"/>
</dbReference>
<dbReference type="OrthoDB" id="5817230at2759"/>
<dbReference type="SUPFAM" id="SSF52540">
    <property type="entry name" value="P-loop containing nucleoside triphosphate hydrolases"/>
    <property type="match status" value="1"/>
</dbReference>
<evidence type="ECO:0000256" key="4">
    <source>
        <dbReference type="ARBA" id="ARBA00023134"/>
    </source>
</evidence>
<dbReference type="PROSITE" id="PS51882">
    <property type="entry name" value="G_ALPHA"/>
    <property type="match status" value="1"/>
</dbReference>
<dbReference type="InterPro" id="IPR002975">
    <property type="entry name" value="Fungi_Gprotein_alpha"/>
</dbReference>
<name>A0A0J0XDV0_9TREE</name>
<feature type="binding site" evidence="7">
    <location>
        <position position="185"/>
    </location>
    <ligand>
        <name>Mg(2+)</name>
        <dbReference type="ChEBI" id="CHEBI:18420"/>
    </ligand>
</feature>
<keyword evidence="2 6" id="KW-0547">Nucleotide-binding</keyword>